<dbReference type="GO" id="GO:0005730">
    <property type="term" value="C:nucleolus"/>
    <property type="evidence" value="ECO:0007669"/>
    <property type="project" value="TreeGrafter"/>
</dbReference>
<feature type="coiled-coil region" evidence="1">
    <location>
        <begin position="202"/>
        <end position="232"/>
    </location>
</feature>
<dbReference type="VEuPathDB" id="MicrosporidiaDB:AAJ76_8000010638"/>
<evidence type="ECO:0000313" key="4">
    <source>
        <dbReference type="Proteomes" id="UP000034350"/>
    </source>
</evidence>
<gene>
    <name evidence="3" type="ORF">AAJ76_8000010638</name>
</gene>
<dbReference type="GO" id="GO:0006270">
    <property type="term" value="P:DNA replication initiation"/>
    <property type="evidence" value="ECO:0007669"/>
    <property type="project" value="TreeGrafter"/>
</dbReference>
<name>A0A0F9W9Q9_9MICR</name>
<dbReference type="GeneID" id="36321368"/>
<reference evidence="3 4" key="1">
    <citation type="journal article" date="2015" name="Environ. Microbiol.">
        <title>Genome analyses suggest the presence of polyploidy and recent human-driven expansions in eight global populations of the honeybee pathogen Nosema ceranae.</title>
        <authorList>
            <person name="Pelin A."/>
            <person name="Selman M."/>
            <person name="Aris-Brosou S."/>
            <person name="Farinelli L."/>
            <person name="Corradi N."/>
        </authorList>
    </citation>
    <scope>NUCLEOTIDE SEQUENCE [LARGE SCALE GENOMIC DNA]</scope>
    <source>
        <strain evidence="3 4">PA08 1199</strain>
    </source>
</reference>
<evidence type="ECO:0000256" key="1">
    <source>
        <dbReference type="SAM" id="Coils"/>
    </source>
</evidence>
<protein>
    <submittedName>
        <fullName evidence="3">Nuclear pre-ribosomes export protein</fullName>
    </submittedName>
</protein>
<dbReference type="GO" id="GO:0003682">
    <property type="term" value="F:chromatin binding"/>
    <property type="evidence" value="ECO:0007669"/>
    <property type="project" value="TreeGrafter"/>
</dbReference>
<dbReference type="RefSeq" id="XP_024330098.1">
    <property type="nucleotide sequence ID" value="XM_024476415.1"/>
</dbReference>
<dbReference type="VEuPathDB" id="MicrosporidiaDB:G9O61_00g012730"/>
<dbReference type="AlphaFoldDB" id="A0A0F9W9Q9"/>
<evidence type="ECO:0000259" key="2">
    <source>
        <dbReference type="Pfam" id="PF07540"/>
    </source>
</evidence>
<dbReference type="Pfam" id="PF07540">
    <property type="entry name" value="NOC3p"/>
    <property type="match status" value="1"/>
</dbReference>
<proteinExistence type="predicted"/>
<dbReference type="VEuPathDB" id="MicrosporidiaDB:NCER_101066"/>
<dbReference type="InterPro" id="IPR016903">
    <property type="entry name" value="Nucleolar_cplx-assoc_3"/>
</dbReference>
<dbReference type="PANTHER" id="PTHR14428:SF5">
    <property type="entry name" value="NUCLEOLAR COMPLEX PROTEIN 3 HOMOLOG"/>
    <property type="match status" value="1"/>
</dbReference>
<dbReference type="InterPro" id="IPR011501">
    <property type="entry name" value="Noc3_N"/>
</dbReference>
<comment type="caution">
    <text evidence="3">The sequence shown here is derived from an EMBL/GenBank/DDBJ whole genome shotgun (WGS) entry which is preliminary data.</text>
</comment>
<sequence>MQIDIKDLANLCKNIIKNPESNYKKIKAILNTKTESEEEKSLIFVSVFKVFKSIIPLYKIRTLKDKVKQKKDDLEITKNDKNLLKVYSTFINQICSDTSYTSFYVATQILDYFEHFNYLDVIVKKVLKGTLKNNKISEMCLSTIKKKIDNDINGELVFYIVNQMYETPFSPDALALLLNINLLKEFLVNEGKPKKDRFFKTTRSFKKEERKMEKKRRKIEEERRKEETYEEKQDGFVIHRKIIDGLQRLYFLILRDKIKQKFKHTFIGIRKYKKYIRQEFYEGLYILLNDSLNLSNYEEKLYCILTILDIYESYRYDFKNLVHALFNIIYPFNANIGKLKMLLIEQVIEHLFINIKQPIKRVHIILEKLLLFACIRYNPVLSRIIKKLGSFYDVDFLDKFKFNDNLDLNEEFDKKEIDLVEIRPLYCFEIFKKIL</sequence>
<keyword evidence="4" id="KW-1185">Reference proteome</keyword>
<keyword evidence="1" id="KW-0175">Coiled coil</keyword>
<dbReference type="OrthoDB" id="10263597at2759"/>
<accession>A0A0F9W9Q9</accession>
<evidence type="ECO:0000313" key="3">
    <source>
        <dbReference type="EMBL" id="KKO74356.1"/>
    </source>
</evidence>
<dbReference type="PANTHER" id="PTHR14428">
    <property type="entry name" value="NUCLEOLAR COMPLEX PROTEIN 3"/>
    <property type="match status" value="1"/>
</dbReference>
<dbReference type="Proteomes" id="UP000034350">
    <property type="component" value="Unassembled WGS sequence"/>
</dbReference>
<feature type="domain" description="Nucleolar complex-associated protein 3 N-terminal" evidence="2">
    <location>
        <begin position="7"/>
        <end position="90"/>
    </location>
</feature>
<dbReference type="EMBL" id="JPQZ01000080">
    <property type="protein sequence ID" value="KKO74356.1"/>
    <property type="molecule type" value="Genomic_DNA"/>
</dbReference>
<organism evidence="3 4">
    <name type="scientific">Vairimorpha ceranae</name>
    <dbReference type="NCBI Taxonomy" id="40302"/>
    <lineage>
        <taxon>Eukaryota</taxon>
        <taxon>Fungi</taxon>
        <taxon>Fungi incertae sedis</taxon>
        <taxon>Microsporidia</taxon>
        <taxon>Nosematidae</taxon>
        <taxon>Vairimorpha</taxon>
    </lineage>
</organism>